<dbReference type="PANTHER" id="PTHR38396">
    <property type="entry name" value="TRANSMEMBRANE PROTEIN"/>
    <property type="match status" value="1"/>
</dbReference>
<dbReference type="OrthoDB" id="1304015at2759"/>
<sequence length="100" mass="10918">MSGRTLLLILFFWAVLTIVTPILVRLSASARSNGEFFVITHTSDLIKERMKAGKVMGLLARRALVAVPRKKDSTTTLAPEIALSPPSLRKSSSLEIAILN</sequence>
<accession>A0A9Q1LAK5</accession>
<dbReference type="AlphaFoldDB" id="A0A9Q1LAK5"/>
<dbReference type="PANTHER" id="PTHR38396:SF1">
    <property type="entry name" value="TRANSMEMBRANE PROTEIN"/>
    <property type="match status" value="1"/>
</dbReference>
<reference evidence="2" key="1">
    <citation type="journal article" date="2023" name="Proc. Natl. Acad. Sci. U.S.A.">
        <title>Genomic and structural basis for evolution of tropane alkaloid biosynthesis.</title>
        <authorList>
            <person name="Wanga Y.-J."/>
            <person name="Taina T."/>
            <person name="Yua J.-Y."/>
            <person name="Lia J."/>
            <person name="Xua B."/>
            <person name="Chenc J."/>
            <person name="D'Auriad J.C."/>
            <person name="Huanga J.-P."/>
            <person name="Huanga S.-X."/>
        </authorList>
    </citation>
    <scope>NUCLEOTIDE SEQUENCE [LARGE SCALE GENOMIC DNA]</scope>
    <source>
        <strain evidence="2">cv. KIB-2019</strain>
    </source>
</reference>
<evidence type="ECO:0000313" key="1">
    <source>
        <dbReference type="EMBL" id="KAJ8531961.1"/>
    </source>
</evidence>
<dbReference type="Proteomes" id="UP001152561">
    <property type="component" value="Unassembled WGS sequence"/>
</dbReference>
<gene>
    <name evidence="1" type="ORF">K7X08_011884</name>
</gene>
<dbReference type="EMBL" id="JAJAGQ010000020">
    <property type="protein sequence ID" value="KAJ8531961.1"/>
    <property type="molecule type" value="Genomic_DNA"/>
</dbReference>
<organism evidence="1 2">
    <name type="scientific">Anisodus acutangulus</name>
    <dbReference type="NCBI Taxonomy" id="402998"/>
    <lineage>
        <taxon>Eukaryota</taxon>
        <taxon>Viridiplantae</taxon>
        <taxon>Streptophyta</taxon>
        <taxon>Embryophyta</taxon>
        <taxon>Tracheophyta</taxon>
        <taxon>Spermatophyta</taxon>
        <taxon>Magnoliopsida</taxon>
        <taxon>eudicotyledons</taxon>
        <taxon>Gunneridae</taxon>
        <taxon>Pentapetalae</taxon>
        <taxon>asterids</taxon>
        <taxon>lamiids</taxon>
        <taxon>Solanales</taxon>
        <taxon>Solanaceae</taxon>
        <taxon>Solanoideae</taxon>
        <taxon>Hyoscyameae</taxon>
        <taxon>Anisodus</taxon>
    </lineage>
</organism>
<protein>
    <submittedName>
        <fullName evidence="1">Uncharacterized protein</fullName>
    </submittedName>
</protein>
<name>A0A9Q1LAK5_9SOLA</name>
<keyword evidence="2" id="KW-1185">Reference proteome</keyword>
<proteinExistence type="predicted"/>
<evidence type="ECO:0000313" key="2">
    <source>
        <dbReference type="Proteomes" id="UP001152561"/>
    </source>
</evidence>
<comment type="caution">
    <text evidence="1">The sequence shown here is derived from an EMBL/GenBank/DDBJ whole genome shotgun (WGS) entry which is preliminary data.</text>
</comment>